<organism evidence="3 4">
    <name type="scientific">Prototheca wickerhamii</name>
    <dbReference type="NCBI Taxonomy" id="3111"/>
    <lineage>
        <taxon>Eukaryota</taxon>
        <taxon>Viridiplantae</taxon>
        <taxon>Chlorophyta</taxon>
        <taxon>core chlorophytes</taxon>
        <taxon>Trebouxiophyceae</taxon>
        <taxon>Chlorellales</taxon>
        <taxon>Chlorellaceae</taxon>
        <taxon>Prototheca</taxon>
    </lineage>
</organism>
<dbReference type="SMART" id="SM00558">
    <property type="entry name" value="JmjC"/>
    <property type="match status" value="1"/>
</dbReference>
<dbReference type="PROSITE" id="PS51184">
    <property type="entry name" value="JMJC"/>
    <property type="match status" value="1"/>
</dbReference>
<evidence type="ECO:0000313" key="4">
    <source>
        <dbReference type="Proteomes" id="UP001255856"/>
    </source>
</evidence>
<dbReference type="Proteomes" id="UP001255856">
    <property type="component" value="Unassembled WGS sequence"/>
</dbReference>
<gene>
    <name evidence="3" type="ORF">QBZ16_002951</name>
</gene>
<keyword evidence="4" id="KW-1185">Reference proteome</keyword>
<dbReference type="Pfam" id="PF13621">
    <property type="entry name" value="Cupin_8"/>
    <property type="match status" value="1"/>
</dbReference>
<accession>A0AAD9ML74</accession>
<proteinExistence type="inferred from homology"/>
<sequence length="318" mass="33184">MGPPAVAISTPEYDSFLRFIDRADPCLAGEGEPVIIVDAFGEEDLSATWSWAALGARHGSSVVLANNRAPARHADAQPGGGGAQRTVALPLRDYIRDHILSANPPASPGSPAPLYANGWRVFSETREPLPALRFAEGVDQTAEIAAAVDKTLLGGGKGSSAQATNPAPLPAWIAAVVTALTKLFLGPAGTVTRLHYDAGSAHGLLAQIAGRKLFVLLPPRATPALHVLASEPETVQSPVDPLDPGAAATRWPGYGALRPLAAVLAPGEAILVPQGWWHYAVALEPSLTLQRNFYHAATNAKGLVAMVLGTVAKLRKQT</sequence>
<protein>
    <recommendedName>
        <fullName evidence="2">JmjC domain-containing protein</fullName>
    </recommendedName>
</protein>
<name>A0AAD9ML74_PROWI</name>
<dbReference type="SUPFAM" id="SSF51197">
    <property type="entry name" value="Clavaminate synthase-like"/>
    <property type="match status" value="1"/>
</dbReference>
<dbReference type="PANTHER" id="PTHR12461">
    <property type="entry name" value="HYPOXIA-INDUCIBLE FACTOR 1 ALPHA INHIBITOR-RELATED"/>
    <property type="match status" value="1"/>
</dbReference>
<dbReference type="Gene3D" id="2.60.120.650">
    <property type="entry name" value="Cupin"/>
    <property type="match status" value="1"/>
</dbReference>
<evidence type="ECO:0000256" key="1">
    <source>
        <dbReference type="ARBA" id="ARBA00006801"/>
    </source>
</evidence>
<dbReference type="PANTHER" id="PTHR12461:SF105">
    <property type="entry name" value="HYPOXIA-INDUCIBLE FACTOR 1-ALPHA INHIBITOR"/>
    <property type="match status" value="1"/>
</dbReference>
<dbReference type="InterPro" id="IPR041667">
    <property type="entry name" value="Cupin_8"/>
</dbReference>
<evidence type="ECO:0000259" key="2">
    <source>
        <dbReference type="PROSITE" id="PS51184"/>
    </source>
</evidence>
<dbReference type="AlphaFoldDB" id="A0AAD9ML74"/>
<dbReference type="InterPro" id="IPR003347">
    <property type="entry name" value="JmjC_dom"/>
</dbReference>
<reference evidence="3" key="1">
    <citation type="submission" date="2021-01" db="EMBL/GenBank/DDBJ databases">
        <authorList>
            <person name="Eckstrom K.M.E."/>
        </authorList>
    </citation>
    <scope>NUCLEOTIDE SEQUENCE</scope>
    <source>
        <strain evidence="3">UVCC 0001</strain>
    </source>
</reference>
<evidence type="ECO:0000313" key="3">
    <source>
        <dbReference type="EMBL" id="KAK2079260.1"/>
    </source>
</evidence>
<feature type="domain" description="JmjC" evidence="2">
    <location>
        <begin position="158"/>
        <end position="310"/>
    </location>
</feature>
<comment type="caution">
    <text evidence="3">The sequence shown here is derived from an EMBL/GenBank/DDBJ whole genome shotgun (WGS) entry which is preliminary data.</text>
</comment>
<comment type="similarity">
    <text evidence="1">Belongs to the JARID1 histone demethylase family.</text>
</comment>
<dbReference type="EMBL" id="JASFZW010000003">
    <property type="protein sequence ID" value="KAK2079260.1"/>
    <property type="molecule type" value="Genomic_DNA"/>
</dbReference>